<feature type="transmembrane region" description="Helical" evidence="1">
    <location>
        <begin position="26"/>
        <end position="43"/>
    </location>
</feature>
<keyword evidence="3" id="KW-1185">Reference proteome</keyword>
<evidence type="ECO:0000256" key="1">
    <source>
        <dbReference type="SAM" id="Phobius"/>
    </source>
</evidence>
<dbReference type="Proteomes" id="UP001595748">
    <property type="component" value="Unassembled WGS sequence"/>
</dbReference>
<evidence type="ECO:0000313" key="3">
    <source>
        <dbReference type="Proteomes" id="UP001595748"/>
    </source>
</evidence>
<proteinExistence type="predicted"/>
<reference evidence="3" key="1">
    <citation type="journal article" date="2019" name="Int. J. Syst. Evol. Microbiol.">
        <title>The Global Catalogue of Microorganisms (GCM) 10K type strain sequencing project: providing services to taxonomists for standard genome sequencing and annotation.</title>
        <authorList>
            <consortium name="The Broad Institute Genomics Platform"/>
            <consortium name="The Broad Institute Genome Sequencing Center for Infectious Disease"/>
            <person name="Wu L."/>
            <person name="Ma J."/>
        </authorList>
    </citation>
    <scope>NUCLEOTIDE SEQUENCE [LARGE SCALE GENOMIC DNA]</scope>
    <source>
        <strain evidence="3">CCTCC AB 2013263</strain>
    </source>
</reference>
<comment type="caution">
    <text evidence="2">The sequence shown here is derived from an EMBL/GenBank/DDBJ whole genome shotgun (WGS) entry which is preliminary data.</text>
</comment>
<keyword evidence="1" id="KW-1133">Transmembrane helix</keyword>
<keyword evidence="1" id="KW-0812">Transmembrane</keyword>
<gene>
    <name evidence="2" type="ORF">ACFOPQ_19365</name>
</gene>
<evidence type="ECO:0000313" key="2">
    <source>
        <dbReference type="EMBL" id="MFC3862925.1"/>
    </source>
</evidence>
<dbReference type="RefSeq" id="WP_380080862.1">
    <property type="nucleotide sequence ID" value="NZ_JBHRZF010000218.1"/>
</dbReference>
<protein>
    <recommendedName>
        <fullName evidence="4">DUF58 domain-containing protein</fullName>
    </recommendedName>
</protein>
<accession>A0ABV8ACN9</accession>
<dbReference type="EMBL" id="JBHRZF010000218">
    <property type="protein sequence ID" value="MFC3862925.1"/>
    <property type="molecule type" value="Genomic_DNA"/>
</dbReference>
<evidence type="ECO:0008006" key="4">
    <source>
        <dbReference type="Google" id="ProtNLM"/>
    </source>
</evidence>
<name>A0ABV8ACN9_9DEIO</name>
<feature type="transmembrane region" description="Helical" evidence="1">
    <location>
        <begin position="49"/>
        <end position="67"/>
    </location>
</feature>
<sequence length="76" mass="8387">MTTPAPTTNRRAYLLSCMRISLMKRWYWIALSAALAAALAFALNLDTILTAALTLAAPILVGLFIALDSRRRHLND</sequence>
<organism evidence="2 3">
    <name type="scientific">Deinococcus antarcticus</name>
    <dbReference type="NCBI Taxonomy" id="1298767"/>
    <lineage>
        <taxon>Bacteria</taxon>
        <taxon>Thermotogati</taxon>
        <taxon>Deinococcota</taxon>
        <taxon>Deinococci</taxon>
        <taxon>Deinococcales</taxon>
        <taxon>Deinococcaceae</taxon>
        <taxon>Deinococcus</taxon>
    </lineage>
</organism>
<keyword evidence="1" id="KW-0472">Membrane</keyword>